<name>A0A4Y2PY67_ARAVE</name>
<evidence type="ECO:0000256" key="1">
    <source>
        <dbReference type="SAM" id="MobiDB-lite"/>
    </source>
</evidence>
<dbReference type="Proteomes" id="UP000499080">
    <property type="component" value="Unassembled WGS sequence"/>
</dbReference>
<protein>
    <submittedName>
        <fullName evidence="2">Uncharacterized protein</fullName>
    </submittedName>
</protein>
<dbReference type="OrthoDB" id="9996331at2759"/>
<proteinExistence type="predicted"/>
<reference evidence="2 3" key="1">
    <citation type="journal article" date="2019" name="Sci. Rep.">
        <title>Orb-weaving spider Araneus ventricosus genome elucidates the spidroin gene catalogue.</title>
        <authorList>
            <person name="Kono N."/>
            <person name="Nakamura H."/>
            <person name="Ohtoshi R."/>
            <person name="Moran D.A.P."/>
            <person name="Shinohara A."/>
            <person name="Yoshida Y."/>
            <person name="Fujiwara M."/>
            <person name="Mori M."/>
            <person name="Tomita M."/>
            <person name="Arakawa K."/>
        </authorList>
    </citation>
    <scope>NUCLEOTIDE SEQUENCE [LARGE SCALE GENOMIC DNA]</scope>
</reference>
<evidence type="ECO:0000313" key="3">
    <source>
        <dbReference type="Proteomes" id="UP000499080"/>
    </source>
</evidence>
<keyword evidence="3" id="KW-1185">Reference proteome</keyword>
<dbReference type="AlphaFoldDB" id="A0A4Y2PY67"/>
<comment type="caution">
    <text evidence="2">The sequence shown here is derived from an EMBL/GenBank/DDBJ whole genome shotgun (WGS) entry which is preliminary data.</text>
</comment>
<accession>A0A4Y2PY67</accession>
<dbReference type="EMBL" id="BGPR01296449">
    <property type="protein sequence ID" value="GBN56848.1"/>
    <property type="molecule type" value="Genomic_DNA"/>
</dbReference>
<organism evidence="2 3">
    <name type="scientific">Araneus ventricosus</name>
    <name type="common">Orbweaver spider</name>
    <name type="synonym">Epeira ventricosa</name>
    <dbReference type="NCBI Taxonomy" id="182803"/>
    <lineage>
        <taxon>Eukaryota</taxon>
        <taxon>Metazoa</taxon>
        <taxon>Ecdysozoa</taxon>
        <taxon>Arthropoda</taxon>
        <taxon>Chelicerata</taxon>
        <taxon>Arachnida</taxon>
        <taxon>Araneae</taxon>
        <taxon>Araneomorphae</taxon>
        <taxon>Entelegynae</taxon>
        <taxon>Araneoidea</taxon>
        <taxon>Araneidae</taxon>
        <taxon>Araneus</taxon>
    </lineage>
</organism>
<feature type="region of interest" description="Disordered" evidence="1">
    <location>
        <begin position="1"/>
        <end position="27"/>
    </location>
</feature>
<gene>
    <name evidence="2" type="ORF">AVEN_130601_1</name>
</gene>
<sequence length="126" mass="13487">MKRTSETVPLDKAKSAPDRGSADSPIQCTSKSKCFETHSSADTVGYGAVQQTSHSWASVDHASSSTTPRVGPGTIDELKRIAWSDESLFLIYHVDGRVRVRRLPGGQLLNFCTAGHTQDGGGSILL</sequence>
<feature type="compositionally biased region" description="Basic and acidic residues" evidence="1">
    <location>
        <begin position="9"/>
        <end position="21"/>
    </location>
</feature>
<evidence type="ECO:0000313" key="2">
    <source>
        <dbReference type="EMBL" id="GBN56848.1"/>
    </source>
</evidence>